<proteinExistence type="predicted"/>
<evidence type="ECO:0000313" key="2">
    <source>
        <dbReference type="Proteomes" id="UP000003327"/>
    </source>
</evidence>
<dbReference type="EMBL" id="ACVA01000067">
    <property type="protein sequence ID" value="EEX17451.1"/>
    <property type="molecule type" value="Genomic_DNA"/>
</dbReference>
<dbReference type="AlphaFoldDB" id="C9MSX5"/>
<comment type="caution">
    <text evidence="1">The sequence shown here is derived from an EMBL/GenBank/DDBJ whole genome shotgun (WGS) entry which is preliminary data.</text>
</comment>
<keyword evidence="2" id="KW-1185">Reference proteome</keyword>
<accession>C9MSX5</accession>
<gene>
    <name evidence="1" type="ORF">HMPREF0973_02744</name>
</gene>
<dbReference type="Proteomes" id="UP000003327">
    <property type="component" value="Unassembled WGS sequence"/>
</dbReference>
<protein>
    <submittedName>
        <fullName evidence="1">Uncharacterized protein</fullName>
    </submittedName>
</protein>
<dbReference type="HOGENOM" id="CLU_3187533_0_0_10"/>
<sequence length="46" mass="5505">MKRFAKHLRHLVPDVVSYSRFFGLEKEVAVPLALLSRRYFWENAQV</sequence>
<name>C9MSX5_9BACT</name>
<reference evidence="1 2" key="1">
    <citation type="submission" date="2009-09" db="EMBL/GenBank/DDBJ databases">
        <authorList>
            <person name="Weinstock G."/>
            <person name="Sodergren E."/>
            <person name="Clifton S."/>
            <person name="Fulton L."/>
            <person name="Fulton B."/>
            <person name="Courtney L."/>
            <person name="Fronick C."/>
            <person name="Harrison M."/>
            <person name="Strong C."/>
            <person name="Farmer C."/>
            <person name="Delahaunty K."/>
            <person name="Markovic C."/>
            <person name="Hall O."/>
            <person name="Minx P."/>
            <person name="Tomlinson C."/>
            <person name="Mitreva M."/>
            <person name="Nelson J."/>
            <person name="Hou S."/>
            <person name="Wollam A."/>
            <person name="Pepin K.H."/>
            <person name="Johnson M."/>
            <person name="Bhonagiri V."/>
            <person name="Nash W.E."/>
            <person name="Warren W."/>
            <person name="Chinwalla A."/>
            <person name="Mardis E.R."/>
            <person name="Wilson R.K."/>
        </authorList>
    </citation>
    <scope>NUCLEOTIDE SEQUENCE [LARGE SCALE GENOMIC DNA]</scope>
    <source>
        <strain evidence="1 2">F0319</strain>
    </source>
</reference>
<evidence type="ECO:0000313" key="1">
    <source>
        <dbReference type="EMBL" id="EEX17451.1"/>
    </source>
</evidence>
<organism evidence="1 2">
    <name type="scientific">Prevotella veroralis F0319</name>
    <dbReference type="NCBI Taxonomy" id="649761"/>
    <lineage>
        <taxon>Bacteria</taxon>
        <taxon>Pseudomonadati</taxon>
        <taxon>Bacteroidota</taxon>
        <taxon>Bacteroidia</taxon>
        <taxon>Bacteroidales</taxon>
        <taxon>Prevotellaceae</taxon>
        <taxon>Prevotella</taxon>
    </lineage>
</organism>